<feature type="signal peptide" evidence="2">
    <location>
        <begin position="1"/>
        <end position="25"/>
    </location>
</feature>
<name>A0A6P2CV06_9BACT</name>
<protein>
    <recommendedName>
        <fullName evidence="5">Protein BatD</fullName>
    </recommendedName>
</protein>
<keyword evidence="2" id="KW-0732">Signal</keyword>
<feature type="transmembrane region" description="Helical" evidence="1">
    <location>
        <begin position="199"/>
        <end position="219"/>
    </location>
</feature>
<keyword evidence="1" id="KW-0812">Transmembrane</keyword>
<accession>A0A6P2CV06</accession>
<organism evidence="3 4">
    <name type="scientific">Gemmata massiliana</name>
    <dbReference type="NCBI Taxonomy" id="1210884"/>
    <lineage>
        <taxon>Bacteria</taxon>
        <taxon>Pseudomonadati</taxon>
        <taxon>Planctomycetota</taxon>
        <taxon>Planctomycetia</taxon>
        <taxon>Gemmatales</taxon>
        <taxon>Gemmataceae</taxon>
        <taxon>Gemmata</taxon>
    </lineage>
</organism>
<reference evidence="3 4" key="1">
    <citation type="submission" date="2019-05" db="EMBL/GenBank/DDBJ databases">
        <authorList>
            <consortium name="Science for Life Laboratories"/>
        </authorList>
    </citation>
    <scope>NUCLEOTIDE SEQUENCE [LARGE SCALE GENOMIC DNA]</scope>
    <source>
        <strain evidence="3">Soil9</strain>
    </source>
</reference>
<evidence type="ECO:0000256" key="1">
    <source>
        <dbReference type="SAM" id="Phobius"/>
    </source>
</evidence>
<evidence type="ECO:0000313" key="4">
    <source>
        <dbReference type="Proteomes" id="UP000464178"/>
    </source>
</evidence>
<evidence type="ECO:0000256" key="2">
    <source>
        <dbReference type="SAM" id="SignalP"/>
    </source>
</evidence>
<evidence type="ECO:0008006" key="5">
    <source>
        <dbReference type="Google" id="ProtNLM"/>
    </source>
</evidence>
<dbReference type="KEGG" id="gms:SOIL9_67040"/>
<keyword evidence="1" id="KW-1133">Transmembrane helix</keyword>
<keyword evidence="4" id="KW-1185">Reference proteome</keyword>
<dbReference type="Proteomes" id="UP000464178">
    <property type="component" value="Chromosome"/>
</dbReference>
<gene>
    <name evidence="3" type="ORF">SOIL9_67040</name>
</gene>
<sequence length="336" mass="37206">MTQRCTLRPRWVGICCFAFCLFPFAFLTANGQPAFFEPKEDYYKAKGRSLRVKWEVEPTTVQVSSNLSVTLVVTGAQNPTEIVKPDLRKLKSFDVFKVTDVADPPHDAQAKEVRFAYKLAPRNTSVKEVPELKFHYFNPSAAPGAKQFPSTRAEAVEITVLEPPKIERPVVPLEAPEFLFHAATGPDVLGSGPRVPCRWAWLAAVCFGPLAAFGWLLVWRRVYPDAARLARMRRSRAARRANDLIRKASRTPDPPATIANAVLGYLRARFPLHESAATPAEIAAALKEHRVPEEIAERTSDVFRACDRARFAPSGDNELALAASAEAAVTRLEALA</sequence>
<dbReference type="EMBL" id="LR593886">
    <property type="protein sequence ID" value="VTR91010.1"/>
    <property type="molecule type" value="Genomic_DNA"/>
</dbReference>
<dbReference type="AlphaFoldDB" id="A0A6P2CV06"/>
<evidence type="ECO:0000313" key="3">
    <source>
        <dbReference type="EMBL" id="VTR91010.1"/>
    </source>
</evidence>
<dbReference type="RefSeq" id="WP_162666067.1">
    <property type="nucleotide sequence ID" value="NZ_LR593886.1"/>
</dbReference>
<proteinExistence type="predicted"/>
<keyword evidence="1" id="KW-0472">Membrane</keyword>
<feature type="chain" id="PRO_5026867589" description="Protein BatD" evidence="2">
    <location>
        <begin position="26"/>
        <end position="336"/>
    </location>
</feature>